<dbReference type="InterPro" id="IPR001304">
    <property type="entry name" value="C-type_lectin-like"/>
</dbReference>
<sequence length="286" mass="33542">NFSYKFMFLFTHKLILLAFKRTEMSDAIYDDVIRTESERAEMTVVTYESADCVRDHDFRTETNTHQPLHHLTSLCLVLLCVLLLTAVIVLCVHIYTNNTNYTQERDQLLTKINNLTDERDQLLNNNSNHIQFNKHLNHGKNELLKCFNGMDNRDTQLILKLFVFTDEWFYYKFSFYNISSDTKNWTESRKYCTERGADLIIINNKEEQNFVEKMLYGKTGFWIGLTDIDVEGSWKWVDGSNMTSGFWESGQPNGQTRENCAVLYSLGFHDYPCNSNFKGICEKNIL</sequence>
<evidence type="ECO:0000256" key="3">
    <source>
        <dbReference type="ARBA" id="ARBA00023180"/>
    </source>
</evidence>
<evidence type="ECO:0000256" key="4">
    <source>
        <dbReference type="SAM" id="Coils"/>
    </source>
</evidence>
<evidence type="ECO:0000256" key="1">
    <source>
        <dbReference type="ARBA" id="ARBA00022734"/>
    </source>
</evidence>
<dbReference type="AlphaFoldDB" id="A0A8C1CLP6"/>
<keyword evidence="4" id="KW-0175">Coiled coil</keyword>
<dbReference type="Proteomes" id="UP001108240">
    <property type="component" value="Unplaced"/>
</dbReference>
<feature type="coiled-coil region" evidence="4">
    <location>
        <begin position="98"/>
        <end position="125"/>
    </location>
</feature>
<feature type="transmembrane region" description="Helical" evidence="5">
    <location>
        <begin position="74"/>
        <end position="95"/>
    </location>
</feature>
<keyword evidence="1" id="KW-0430">Lectin</keyword>
<proteinExistence type="predicted"/>
<evidence type="ECO:0000259" key="7">
    <source>
        <dbReference type="PROSITE" id="PS50041"/>
    </source>
</evidence>
<dbReference type="Ensembl" id="ENSCCRT00000053497.2">
    <property type="protein sequence ID" value="ENSCCRP00000049385.2"/>
    <property type="gene ID" value="ENSCCRG00000074406.1"/>
</dbReference>
<dbReference type="InterPro" id="IPR016187">
    <property type="entry name" value="CTDL_fold"/>
</dbReference>
<dbReference type="Gene3D" id="1.20.5.400">
    <property type="match status" value="1"/>
</dbReference>
<keyword evidence="6" id="KW-0732">Signal</keyword>
<organism evidence="8 9">
    <name type="scientific">Cyprinus carpio carpio</name>
    <dbReference type="NCBI Taxonomy" id="630221"/>
    <lineage>
        <taxon>Eukaryota</taxon>
        <taxon>Metazoa</taxon>
        <taxon>Chordata</taxon>
        <taxon>Craniata</taxon>
        <taxon>Vertebrata</taxon>
        <taxon>Euteleostomi</taxon>
        <taxon>Actinopterygii</taxon>
        <taxon>Neopterygii</taxon>
        <taxon>Teleostei</taxon>
        <taxon>Ostariophysi</taxon>
        <taxon>Cypriniformes</taxon>
        <taxon>Cyprinidae</taxon>
        <taxon>Cyprininae</taxon>
        <taxon>Cyprinus</taxon>
    </lineage>
</organism>
<evidence type="ECO:0000256" key="2">
    <source>
        <dbReference type="ARBA" id="ARBA00023157"/>
    </source>
</evidence>
<dbReference type="SMART" id="SM00034">
    <property type="entry name" value="CLECT"/>
    <property type="match status" value="1"/>
</dbReference>
<evidence type="ECO:0000256" key="6">
    <source>
        <dbReference type="SAM" id="SignalP"/>
    </source>
</evidence>
<keyword evidence="5" id="KW-1133">Transmembrane helix</keyword>
<evidence type="ECO:0000256" key="5">
    <source>
        <dbReference type="SAM" id="Phobius"/>
    </source>
</evidence>
<dbReference type="CDD" id="cd03590">
    <property type="entry name" value="CLECT_DC-SIGN_like"/>
    <property type="match status" value="1"/>
</dbReference>
<dbReference type="GO" id="GO:0030246">
    <property type="term" value="F:carbohydrate binding"/>
    <property type="evidence" value="ECO:0007669"/>
    <property type="project" value="UniProtKB-KW"/>
</dbReference>
<dbReference type="Gene3D" id="3.10.100.10">
    <property type="entry name" value="Mannose-Binding Protein A, subunit A"/>
    <property type="match status" value="1"/>
</dbReference>
<keyword evidence="5" id="KW-0472">Membrane</keyword>
<dbReference type="PANTHER" id="PTHR46490:SF6">
    <property type="entry name" value="ASIALOGLYCOPROTEIN RECEPTOR 1-LIKE-RELATED"/>
    <property type="match status" value="1"/>
</dbReference>
<dbReference type="InterPro" id="IPR016186">
    <property type="entry name" value="C-type_lectin-like/link_sf"/>
</dbReference>
<feature type="signal peptide" evidence="6">
    <location>
        <begin position="1"/>
        <end position="27"/>
    </location>
</feature>
<reference evidence="8" key="1">
    <citation type="submission" date="2025-08" db="UniProtKB">
        <authorList>
            <consortium name="Ensembl"/>
        </authorList>
    </citation>
    <scope>IDENTIFICATION</scope>
</reference>
<keyword evidence="3" id="KW-0325">Glycoprotein</keyword>
<dbReference type="PANTHER" id="PTHR46490">
    <property type="entry name" value="C-TYPE LECTIN DOMAIN FAMILY 12 MEMBER A-RELATED"/>
    <property type="match status" value="1"/>
</dbReference>
<name>A0A8C1CLP6_CYPCA</name>
<evidence type="ECO:0000313" key="8">
    <source>
        <dbReference type="Ensembl" id="ENSCCRP00000049385.2"/>
    </source>
</evidence>
<dbReference type="InterPro" id="IPR052309">
    <property type="entry name" value="C-type_Lectin_Domain_Fam1"/>
</dbReference>
<dbReference type="InterPro" id="IPR033989">
    <property type="entry name" value="CD209-like_CTLD"/>
</dbReference>
<dbReference type="Pfam" id="PF00059">
    <property type="entry name" value="Lectin_C"/>
    <property type="match status" value="1"/>
</dbReference>
<keyword evidence="9" id="KW-1185">Reference proteome</keyword>
<evidence type="ECO:0000313" key="9">
    <source>
        <dbReference type="Proteomes" id="UP001108240"/>
    </source>
</evidence>
<feature type="domain" description="C-type lectin" evidence="7">
    <location>
        <begin position="171"/>
        <end position="282"/>
    </location>
</feature>
<reference evidence="8" key="2">
    <citation type="submission" date="2025-09" db="UniProtKB">
        <authorList>
            <consortium name="Ensembl"/>
        </authorList>
    </citation>
    <scope>IDENTIFICATION</scope>
</reference>
<dbReference type="GeneTree" id="ENSGT01020000230338"/>
<dbReference type="SUPFAM" id="SSF56436">
    <property type="entry name" value="C-type lectin-like"/>
    <property type="match status" value="1"/>
</dbReference>
<keyword evidence="5" id="KW-0812">Transmembrane</keyword>
<keyword evidence="2" id="KW-1015">Disulfide bond</keyword>
<feature type="chain" id="PRO_5039919199" evidence="6">
    <location>
        <begin position="28"/>
        <end position="286"/>
    </location>
</feature>
<accession>A0A8C1CLP6</accession>
<dbReference type="PROSITE" id="PS50041">
    <property type="entry name" value="C_TYPE_LECTIN_2"/>
    <property type="match status" value="1"/>
</dbReference>
<protein>
    <submittedName>
        <fullName evidence="8">Zmp:0000001103</fullName>
    </submittedName>
</protein>